<dbReference type="EMBL" id="VFNV01000001">
    <property type="protein sequence ID" value="TQK77184.1"/>
    <property type="molecule type" value="Genomic_DNA"/>
</dbReference>
<feature type="compositionally biased region" description="Low complexity" evidence="1">
    <location>
        <begin position="322"/>
        <end position="340"/>
    </location>
</feature>
<keyword evidence="2" id="KW-0472">Membrane</keyword>
<keyword evidence="2" id="KW-0812">Transmembrane</keyword>
<organism evidence="3 4">
    <name type="scientific">Rarobacter incanus</name>
    <dbReference type="NCBI Taxonomy" id="153494"/>
    <lineage>
        <taxon>Bacteria</taxon>
        <taxon>Bacillati</taxon>
        <taxon>Actinomycetota</taxon>
        <taxon>Actinomycetes</taxon>
        <taxon>Micrococcales</taxon>
        <taxon>Rarobacteraceae</taxon>
        <taxon>Rarobacter</taxon>
    </lineage>
</organism>
<protein>
    <recommendedName>
        <fullName evidence="5">Htaa protein</fullName>
    </recommendedName>
</protein>
<proteinExistence type="predicted"/>
<evidence type="ECO:0000256" key="2">
    <source>
        <dbReference type="SAM" id="Phobius"/>
    </source>
</evidence>
<gene>
    <name evidence="3" type="ORF">FB389_1900</name>
</gene>
<accession>A0A542SRG3</accession>
<sequence>MTRFRAIAGAGAATLLAGIAWLGMAPALGSGDSNGGTGAAPVAVENAQLRWGISNEVGAGSYFGGCNFLSAGKAGNAGGSVVWGASAGLYSAAEGNVSIEKPDESGALVPATWDTKCLDARGQAVNVSNVDSHSGNQVVIVGGTGAVDSATGAGTIQWTGSFTVAMYGGMTYWSASNPRLTIDPDGSGTLVAELSGYSASQSGAAAWSALPATTATLAKISTVSGLTDTGFIARTSYLGTDLGTGVQAAKTAQNAAYWGSFPADMVAFQELTGQAAYWYTSGGGHDAAKVALDISVNYEPAEATTTVPPVDDSTAAPVNIVKSPPASTSGTKKSSAGTTKSSKKKAAARSAAKAASSSSQTVSAPPVTKPPTQRAAAPVTTALADSVRTDSLAPLVPALAVATVFPADLYQPALTASATTAAAVSAAEPADAGRAAWLVIAAALCAAALVVAPLPTRSRR</sequence>
<evidence type="ECO:0008006" key="5">
    <source>
        <dbReference type="Google" id="ProtNLM"/>
    </source>
</evidence>
<comment type="caution">
    <text evidence="3">The sequence shown here is derived from an EMBL/GenBank/DDBJ whole genome shotgun (WGS) entry which is preliminary data.</text>
</comment>
<dbReference type="RefSeq" id="WP_142112980.1">
    <property type="nucleotide sequence ID" value="NZ_BAAATB010000006.1"/>
</dbReference>
<name>A0A542SRG3_9MICO</name>
<evidence type="ECO:0000256" key="1">
    <source>
        <dbReference type="SAM" id="MobiDB-lite"/>
    </source>
</evidence>
<keyword evidence="4" id="KW-1185">Reference proteome</keyword>
<evidence type="ECO:0000313" key="4">
    <source>
        <dbReference type="Proteomes" id="UP000316181"/>
    </source>
</evidence>
<feature type="compositionally biased region" description="Low complexity" evidence="1">
    <location>
        <begin position="348"/>
        <end position="366"/>
    </location>
</feature>
<feature type="transmembrane region" description="Helical" evidence="2">
    <location>
        <begin position="435"/>
        <end position="454"/>
    </location>
</feature>
<dbReference type="Proteomes" id="UP000316181">
    <property type="component" value="Unassembled WGS sequence"/>
</dbReference>
<reference evidence="3 4" key="1">
    <citation type="submission" date="2019-06" db="EMBL/GenBank/DDBJ databases">
        <title>Sequencing the genomes of 1000 actinobacteria strains.</title>
        <authorList>
            <person name="Klenk H.-P."/>
        </authorList>
    </citation>
    <scope>NUCLEOTIDE SEQUENCE [LARGE SCALE GENOMIC DNA]</scope>
    <source>
        <strain evidence="3 4">DSM 10596</strain>
    </source>
</reference>
<evidence type="ECO:0000313" key="3">
    <source>
        <dbReference type="EMBL" id="TQK77184.1"/>
    </source>
</evidence>
<keyword evidence="2" id="KW-1133">Transmembrane helix</keyword>
<feature type="region of interest" description="Disordered" evidence="1">
    <location>
        <begin position="304"/>
        <end position="378"/>
    </location>
</feature>
<dbReference type="OrthoDB" id="7210788at2"/>
<dbReference type="AlphaFoldDB" id="A0A542SRG3"/>